<evidence type="ECO:0000313" key="5">
    <source>
        <dbReference type="EMBL" id="KAI5447922.1"/>
    </source>
</evidence>
<dbReference type="GO" id="GO:0004672">
    <property type="term" value="F:protein kinase activity"/>
    <property type="evidence" value="ECO:0007669"/>
    <property type="project" value="InterPro"/>
</dbReference>
<dbReference type="FunFam" id="1.10.510.10:FF:000477">
    <property type="entry name" value="Receptor protein kinase CRINKLY4"/>
    <property type="match status" value="1"/>
</dbReference>
<dbReference type="SUPFAM" id="SSF56112">
    <property type="entry name" value="Protein kinase-like (PK-like)"/>
    <property type="match status" value="1"/>
</dbReference>
<name>A0A9D5BQ64_PEA</name>
<feature type="domain" description="Protein kinase" evidence="4">
    <location>
        <begin position="63"/>
        <end position="340"/>
    </location>
</feature>
<accession>A0A9D5BQ64</accession>
<dbReference type="Gene3D" id="1.10.510.10">
    <property type="entry name" value="Transferase(Phosphotransferase) domain 1"/>
    <property type="match status" value="1"/>
</dbReference>
<dbReference type="PANTHER" id="PTHR27001">
    <property type="entry name" value="OS01G0253100 PROTEIN"/>
    <property type="match status" value="1"/>
</dbReference>
<dbReference type="PROSITE" id="PS50011">
    <property type="entry name" value="PROTEIN_KINASE_DOM"/>
    <property type="match status" value="1"/>
</dbReference>
<dbReference type="Gene3D" id="3.30.200.20">
    <property type="entry name" value="Phosphorylase Kinase, domain 1"/>
    <property type="match status" value="1"/>
</dbReference>
<dbReference type="OrthoDB" id="4062651at2759"/>
<sequence>MNLAEHIAYDTIMATLSISLIILGIILFFACKKKPVESEETLPVKHTARAYPLTEIDAATNGFNHRRIVGKGRLGTVYAGKLESEELVAVKRIHPVLVLSNAGFGFSSVIKWLSLAHHPNVVPIIGFSEAPGERIIAMEFVQTANLEIYLHENHDGVSSSLLDWNKRFKIAAGVAKGLQYLHEVVAPNIIHGCVKSSNILIDVNFCARVSDYGLNFLGLVEKRGLIGYVDDEYWKEGIRGGGVCKESDVYGLGVILLELLSGRGCEGGLLVKWALPLIKDMRFSEVLDPRLMIPSDMKAIVRLAKVALACVGNSRKCRPCVDHVATILNALEMEVCYLSN</sequence>
<keyword evidence="6" id="KW-1185">Reference proteome</keyword>
<keyword evidence="3" id="KW-0812">Transmembrane</keyword>
<dbReference type="GO" id="GO:0005524">
    <property type="term" value="F:ATP binding"/>
    <property type="evidence" value="ECO:0007669"/>
    <property type="project" value="UniProtKB-KW"/>
</dbReference>
<dbReference type="Gramene" id="Psat01G0538800-T1">
    <property type="protein sequence ID" value="KAI5447922.1"/>
    <property type="gene ID" value="KIW84_015388"/>
</dbReference>
<evidence type="ECO:0000313" key="6">
    <source>
        <dbReference type="Proteomes" id="UP001058974"/>
    </source>
</evidence>
<comment type="caution">
    <text evidence="5">The sequence shown here is derived from an EMBL/GenBank/DDBJ whole genome shotgun (WGS) entry which is preliminary data.</text>
</comment>
<keyword evidence="2" id="KW-0067">ATP-binding</keyword>
<dbReference type="Pfam" id="PF07714">
    <property type="entry name" value="PK_Tyr_Ser-Thr"/>
    <property type="match status" value="1"/>
</dbReference>
<reference evidence="5 6" key="1">
    <citation type="journal article" date="2022" name="Nat. Genet.">
        <title>Improved pea reference genome and pan-genome highlight genomic features and evolutionary characteristics.</title>
        <authorList>
            <person name="Yang T."/>
            <person name="Liu R."/>
            <person name="Luo Y."/>
            <person name="Hu S."/>
            <person name="Wang D."/>
            <person name="Wang C."/>
            <person name="Pandey M.K."/>
            <person name="Ge S."/>
            <person name="Xu Q."/>
            <person name="Li N."/>
            <person name="Li G."/>
            <person name="Huang Y."/>
            <person name="Saxena R.K."/>
            <person name="Ji Y."/>
            <person name="Li M."/>
            <person name="Yan X."/>
            <person name="He Y."/>
            <person name="Liu Y."/>
            <person name="Wang X."/>
            <person name="Xiang C."/>
            <person name="Varshney R.K."/>
            <person name="Ding H."/>
            <person name="Gao S."/>
            <person name="Zong X."/>
        </authorList>
    </citation>
    <scope>NUCLEOTIDE SEQUENCE [LARGE SCALE GENOMIC DNA]</scope>
    <source>
        <strain evidence="5 6">cv. Zhongwan 6</strain>
    </source>
</reference>
<dbReference type="InterPro" id="IPR000719">
    <property type="entry name" value="Prot_kinase_dom"/>
</dbReference>
<evidence type="ECO:0000256" key="1">
    <source>
        <dbReference type="ARBA" id="ARBA00022741"/>
    </source>
</evidence>
<dbReference type="InterPro" id="IPR011009">
    <property type="entry name" value="Kinase-like_dom_sf"/>
</dbReference>
<dbReference type="InterPro" id="IPR001245">
    <property type="entry name" value="Ser-Thr/Tyr_kinase_cat_dom"/>
</dbReference>
<keyword evidence="1" id="KW-0547">Nucleotide-binding</keyword>
<evidence type="ECO:0000256" key="3">
    <source>
        <dbReference type="SAM" id="Phobius"/>
    </source>
</evidence>
<dbReference type="GO" id="GO:0005886">
    <property type="term" value="C:plasma membrane"/>
    <property type="evidence" value="ECO:0007669"/>
    <property type="project" value="TreeGrafter"/>
</dbReference>
<feature type="transmembrane region" description="Helical" evidence="3">
    <location>
        <begin position="12"/>
        <end position="31"/>
    </location>
</feature>
<gene>
    <name evidence="5" type="ORF">KIW84_015388</name>
</gene>
<organism evidence="5 6">
    <name type="scientific">Pisum sativum</name>
    <name type="common">Garden pea</name>
    <name type="synonym">Lathyrus oleraceus</name>
    <dbReference type="NCBI Taxonomy" id="3888"/>
    <lineage>
        <taxon>Eukaryota</taxon>
        <taxon>Viridiplantae</taxon>
        <taxon>Streptophyta</taxon>
        <taxon>Embryophyta</taxon>
        <taxon>Tracheophyta</taxon>
        <taxon>Spermatophyta</taxon>
        <taxon>Magnoliopsida</taxon>
        <taxon>eudicotyledons</taxon>
        <taxon>Gunneridae</taxon>
        <taxon>Pentapetalae</taxon>
        <taxon>rosids</taxon>
        <taxon>fabids</taxon>
        <taxon>Fabales</taxon>
        <taxon>Fabaceae</taxon>
        <taxon>Papilionoideae</taxon>
        <taxon>50 kb inversion clade</taxon>
        <taxon>NPAAA clade</taxon>
        <taxon>Hologalegina</taxon>
        <taxon>IRL clade</taxon>
        <taxon>Fabeae</taxon>
        <taxon>Lathyrus</taxon>
    </lineage>
</organism>
<dbReference type="PANTHER" id="PTHR27001:SF39">
    <property type="entry name" value="PROTEIN KINASE SUPERFAMILY PROTEIN"/>
    <property type="match status" value="1"/>
</dbReference>
<keyword evidence="3" id="KW-1133">Transmembrane helix</keyword>
<dbReference type="FunFam" id="3.30.200.20:FF:000638">
    <property type="entry name" value="serine/threonine-protein kinase-like protein ACR4"/>
    <property type="match status" value="1"/>
</dbReference>
<keyword evidence="3" id="KW-0472">Membrane</keyword>
<evidence type="ECO:0000259" key="4">
    <source>
        <dbReference type="PROSITE" id="PS50011"/>
    </source>
</evidence>
<dbReference type="AlphaFoldDB" id="A0A9D5BQ64"/>
<protein>
    <recommendedName>
        <fullName evidence="4">Protein kinase domain-containing protein</fullName>
    </recommendedName>
</protein>
<evidence type="ECO:0000256" key="2">
    <source>
        <dbReference type="ARBA" id="ARBA00022840"/>
    </source>
</evidence>
<dbReference type="EMBL" id="JAMSHJ010000001">
    <property type="protein sequence ID" value="KAI5447922.1"/>
    <property type="molecule type" value="Genomic_DNA"/>
</dbReference>
<dbReference type="Proteomes" id="UP001058974">
    <property type="component" value="Chromosome 1"/>
</dbReference>
<dbReference type="Gramene" id="Psat1g202360.1">
    <property type="protein sequence ID" value="Psat1g202360.1.cds"/>
    <property type="gene ID" value="Psat1g202360"/>
</dbReference>
<proteinExistence type="predicted"/>